<keyword evidence="2" id="KW-1185">Reference proteome</keyword>
<dbReference type="STRING" id="48269.A0A183LJI3"/>
<protein>
    <submittedName>
        <fullName evidence="1">Uncharacterized protein</fullName>
    </submittedName>
</protein>
<accession>A0A183LJI3</accession>
<gene>
    <name evidence="1" type="ORF">SMRZ_LOCUS3958</name>
</gene>
<proteinExistence type="predicted"/>
<sequence length="200" mass="23675">MTDVPSYNFERELREANDEKQRLYEELRRMKQDQIERETILAENNRELLKLRCVEKEYQEFQHQIYANSPPASTQLPKEIHEKNMAETPTKTPKSILKQPGSATKRRRVFFASPDYGSMMNNQKEPSYQNQECGFPLFKKLSPFTMNTPTIQNLQTLDKVTNIRKTPRKTGRQITEEFYKVDTEKSWFDCEQIFGYGAED</sequence>
<reference evidence="1 2" key="1">
    <citation type="submission" date="2018-11" db="EMBL/GenBank/DDBJ databases">
        <authorList>
            <consortium name="Pathogen Informatics"/>
        </authorList>
    </citation>
    <scope>NUCLEOTIDE SEQUENCE [LARGE SCALE GENOMIC DNA]</scope>
    <source>
        <strain evidence="1 2">Zambia</strain>
    </source>
</reference>
<dbReference type="EMBL" id="UZAI01001201">
    <property type="protein sequence ID" value="VDO59582.1"/>
    <property type="molecule type" value="Genomic_DNA"/>
</dbReference>
<dbReference type="AlphaFoldDB" id="A0A183LJI3"/>
<organism evidence="1 2">
    <name type="scientific">Schistosoma margrebowiei</name>
    <dbReference type="NCBI Taxonomy" id="48269"/>
    <lineage>
        <taxon>Eukaryota</taxon>
        <taxon>Metazoa</taxon>
        <taxon>Spiralia</taxon>
        <taxon>Lophotrochozoa</taxon>
        <taxon>Platyhelminthes</taxon>
        <taxon>Trematoda</taxon>
        <taxon>Digenea</taxon>
        <taxon>Strigeidida</taxon>
        <taxon>Schistosomatoidea</taxon>
        <taxon>Schistosomatidae</taxon>
        <taxon>Schistosoma</taxon>
    </lineage>
</organism>
<evidence type="ECO:0000313" key="1">
    <source>
        <dbReference type="EMBL" id="VDO59582.1"/>
    </source>
</evidence>
<evidence type="ECO:0000313" key="2">
    <source>
        <dbReference type="Proteomes" id="UP000277204"/>
    </source>
</evidence>
<dbReference type="Proteomes" id="UP000277204">
    <property type="component" value="Unassembled WGS sequence"/>
</dbReference>
<name>A0A183LJI3_9TREM</name>